<organism evidence="2 3">
    <name type="scientific">Cirrhinus molitorella</name>
    <name type="common">mud carp</name>
    <dbReference type="NCBI Taxonomy" id="172907"/>
    <lineage>
        <taxon>Eukaryota</taxon>
        <taxon>Metazoa</taxon>
        <taxon>Chordata</taxon>
        <taxon>Craniata</taxon>
        <taxon>Vertebrata</taxon>
        <taxon>Euteleostomi</taxon>
        <taxon>Actinopterygii</taxon>
        <taxon>Neopterygii</taxon>
        <taxon>Teleostei</taxon>
        <taxon>Ostariophysi</taxon>
        <taxon>Cypriniformes</taxon>
        <taxon>Cyprinidae</taxon>
        <taxon>Labeoninae</taxon>
        <taxon>Labeonini</taxon>
        <taxon>Cirrhinus</taxon>
    </lineage>
</organism>
<name>A0AA88TR07_9TELE</name>
<dbReference type="EMBL" id="JAUYZG010000018">
    <property type="protein sequence ID" value="KAK2881445.1"/>
    <property type="molecule type" value="Genomic_DNA"/>
</dbReference>
<reference evidence="2" key="1">
    <citation type="submission" date="2023-08" db="EMBL/GenBank/DDBJ databases">
        <title>Chromosome-level Genome Assembly of mud carp (Cirrhinus molitorella).</title>
        <authorList>
            <person name="Liu H."/>
        </authorList>
    </citation>
    <scope>NUCLEOTIDE SEQUENCE</scope>
    <source>
        <strain evidence="2">Prfri</strain>
        <tissue evidence="2">Muscle</tissue>
    </source>
</reference>
<dbReference type="Proteomes" id="UP001187343">
    <property type="component" value="Unassembled WGS sequence"/>
</dbReference>
<evidence type="ECO:0000313" key="3">
    <source>
        <dbReference type="Proteomes" id="UP001187343"/>
    </source>
</evidence>
<protein>
    <submittedName>
        <fullName evidence="2">Uncharacterized protein</fullName>
    </submittedName>
</protein>
<feature type="compositionally biased region" description="Basic and acidic residues" evidence="1">
    <location>
        <begin position="23"/>
        <end position="32"/>
    </location>
</feature>
<feature type="region of interest" description="Disordered" evidence="1">
    <location>
        <begin position="1"/>
        <end position="41"/>
    </location>
</feature>
<proteinExistence type="predicted"/>
<comment type="caution">
    <text evidence="2">The sequence shown here is derived from an EMBL/GenBank/DDBJ whole genome shotgun (WGS) entry which is preliminary data.</text>
</comment>
<dbReference type="AlphaFoldDB" id="A0AA88TR07"/>
<evidence type="ECO:0000313" key="2">
    <source>
        <dbReference type="EMBL" id="KAK2881445.1"/>
    </source>
</evidence>
<sequence length="119" mass="13365">MDTDCPGPRRGRHQSHAHLTPGGDRHVSRPEVGKTGTLNDPQEHHWARLLQTMNSTKQLFSVTQTDQAHTPPVTALMSDMRREVSSSVDSLTIDWIPPYLVPLSVVMRCVSISERKTQK</sequence>
<gene>
    <name evidence="2" type="ORF">Q8A67_018713</name>
</gene>
<accession>A0AA88TR07</accession>
<keyword evidence="3" id="KW-1185">Reference proteome</keyword>
<evidence type="ECO:0000256" key="1">
    <source>
        <dbReference type="SAM" id="MobiDB-lite"/>
    </source>
</evidence>